<dbReference type="InterPro" id="IPR039360">
    <property type="entry name" value="Ras_GTPase"/>
</dbReference>
<dbReference type="OrthoDB" id="775356at2759"/>
<dbReference type="GO" id="GO:0005096">
    <property type="term" value="F:GTPase activator activity"/>
    <property type="evidence" value="ECO:0007669"/>
    <property type="project" value="UniProtKB-KW"/>
</dbReference>
<evidence type="ECO:0000313" key="5">
    <source>
        <dbReference type="EMBL" id="KAF9453816.1"/>
    </source>
</evidence>
<dbReference type="Gene3D" id="1.10.506.10">
    <property type="entry name" value="GTPase Activation - p120gap, domain 1"/>
    <property type="match status" value="1"/>
</dbReference>
<dbReference type="AlphaFoldDB" id="A0A9P6C6A2"/>
<feature type="region of interest" description="Disordered" evidence="2">
    <location>
        <begin position="43"/>
        <end position="64"/>
    </location>
</feature>
<dbReference type="PROSITE" id="PS50018">
    <property type="entry name" value="RAS_GTPASE_ACTIV_2"/>
    <property type="match status" value="1"/>
</dbReference>
<gene>
    <name evidence="5" type="ORF">P691DRAFT_755178</name>
</gene>
<accession>A0A9P6C6A2</accession>
<proteinExistence type="predicted"/>
<feature type="region of interest" description="Disordered" evidence="2">
    <location>
        <begin position="710"/>
        <end position="802"/>
    </location>
</feature>
<dbReference type="SMART" id="SM00239">
    <property type="entry name" value="C2"/>
    <property type="match status" value="1"/>
</dbReference>
<dbReference type="PANTHER" id="PTHR10194:SF60">
    <property type="entry name" value="RAS GTPASE-ACTIVATING PROTEIN RASKOL"/>
    <property type="match status" value="1"/>
</dbReference>
<dbReference type="Pfam" id="PF00168">
    <property type="entry name" value="C2"/>
    <property type="match status" value="1"/>
</dbReference>
<keyword evidence="6" id="KW-1185">Reference proteome</keyword>
<evidence type="ECO:0000259" key="4">
    <source>
        <dbReference type="PROSITE" id="PS50018"/>
    </source>
</evidence>
<dbReference type="SUPFAM" id="SSF48350">
    <property type="entry name" value="GTPase activation domain, GAP"/>
    <property type="match status" value="1"/>
</dbReference>
<dbReference type="SMART" id="SM00323">
    <property type="entry name" value="RasGAP"/>
    <property type="match status" value="1"/>
</dbReference>
<keyword evidence="1" id="KW-0343">GTPase activation</keyword>
<evidence type="ECO:0000313" key="6">
    <source>
        <dbReference type="Proteomes" id="UP000807342"/>
    </source>
</evidence>
<feature type="domain" description="Ras-GAP" evidence="4">
    <location>
        <begin position="352"/>
        <end position="555"/>
    </location>
</feature>
<protein>
    <submittedName>
        <fullName evidence="5">Rho GTPase activation protein</fullName>
    </submittedName>
</protein>
<dbReference type="InterPro" id="IPR008936">
    <property type="entry name" value="Rho_GTPase_activation_prot"/>
</dbReference>
<reference evidence="5" key="1">
    <citation type="submission" date="2020-11" db="EMBL/GenBank/DDBJ databases">
        <authorList>
            <consortium name="DOE Joint Genome Institute"/>
            <person name="Ahrendt S."/>
            <person name="Riley R."/>
            <person name="Andreopoulos W."/>
            <person name="Labutti K."/>
            <person name="Pangilinan J."/>
            <person name="Ruiz-Duenas F.J."/>
            <person name="Barrasa J.M."/>
            <person name="Sanchez-Garcia M."/>
            <person name="Camarero S."/>
            <person name="Miyauchi S."/>
            <person name="Serrano A."/>
            <person name="Linde D."/>
            <person name="Babiker R."/>
            <person name="Drula E."/>
            <person name="Ayuso-Fernandez I."/>
            <person name="Pacheco R."/>
            <person name="Padilla G."/>
            <person name="Ferreira P."/>
            <person name="Barriuso J."/>
            <person name="Kellner H."/>
            <person name="Castanera R."/>
            <person name="Alfaro M."/>
            <person name="Ramirez L."/>
            <person name="Pisabarro A.G."/>
            <person name="Kuo A."/>
            <person name="Tritt A."/>
            <person name="Lipzen A."/>
            <person name="He G."/>
            <person name="Yan M."/>
            <person name="Ng V."/>
            <person name="Cullen D."/>
            <person name="Martin F."/>
            <person name="Rosso M.-N."/>
            <person name="Henrissat B."/>
            <person name="Hibbett D."/>
            <person name="Martinez A.T."/>
            <person name="Grigoriev I.V."/>
        </authorList>
    </citation>
    <scope>NUCLEOTIDE SEQUENCE</scope>
    <source>
        <strain evidence="5">MF-IS2</strain>
    </source>
</reference>
<sequence>MHFKDNGEQLQESDSEREYFVYAEIYISNAAGISLPKYKKQEDSRSKDSKSSWLGFGKGPAGSGHWRPAICKLTKEASESILFQTVYIHLLRQTDIRPVDNSLFFRKDCVAIYSTQNQRWTAGGDAEHVYLQFPKPELRNLWISLLRSFAVPEIYGRWLTRSSAGAGEREGGSYRMWREVQLTVAQGRNLGIRKVYDPSQDPDDAENEVELKDVDVYCDILLNSVVCAHTTLKKGLGLPEWHESFTFSDLPPFESLEIKIWKEKKFPKPSMIGKVTIDLVTFRRGEFLEGWYPVQNTYPPSQLQLGELRLKVRVSEEIILPHTSYTVLQQESIVLNTRNLLLWMHDLENKLHVKNLLQHLTHLAIVQETIVQQIQEAAVWEVEKAITSHQTMFRGNTVFTKTMEKCITWYGHAFLEASIGGVLRRLLAEKVAIEVDPLRSGKSARDVGRHVDLLTYWCKEFWEQIYSAREDCPRELCAILDRIRTLVEENGRKADLSAQMQKQRPWQSVSAFMFLRFIVPGILNPHLFGLYSGLPDPAIQRSLKLIAKVIQSLANLNTADRKEISMAGIRDFIKDNMPRMIEYLTAVSTPKSSMYSNHRFEDPDDRTVLKNLAQRKATLPVLERESVPASPHHIDPPRELAIITSAVIRHSRDINNRTRCRRLDDITLERLCSACFEVEEEALQRVNELVTRLAQERRRASASAAWKTNAASLSTSQSLSSVPTVAPRRKQSISSSHYAPTTTIEIAPPPVQKPQSDWVTLNSSPREHSHISTEVPVDDVITKWESPEPPVPEVSDDGAKRKRSFIIRGIFGSEFKGGGKSRH</sequence>
<evidence type="ECO:0000256" key="2">
    <source>
        <dbReference type="SAM" id="MobiDB-lite"/>
    </source>
</evidence>
<organism evidence="5 6">
    <name type="scientific">Macrolepiota fuliginosa MF-IS2</name>
    <dbReference type="NCBI Taxonomy" id="1400762"/>
    <lineage>
        <taxon>Eukaryota</taxon>
        <taxon>Fungi</taxon>
        <taxon>Dikarya</taxon>
        <taxon>Basidiomycota</taxon>
        <taxon>Agaricomycotina</taxon>
        <taxon>Agaricomycetes</taxon>
        <taxon>Agaricomycetidae</taxon>
        <taxon>Agaricales</taxon>
        <taxon>Agaricineae</taxon>
        <taxon>Agaricaceae</taxon>
        <taxon>Macrolepiota</taxon>
    </lineage>
</organism>
<dbReference type="EMBL" id="MU151058">
    <property type="protein sequence ID" value="KAF9453816.1"/>
    <property type="molecule type" value="Genomic_DNA"/>
</dbReference>
<feature type="domain" description="C2" evidence="3">
    <location>
        <begin position="158"/>
        <end position="292"/>
    </location>
</feature>
<evidence type="ECO:0000259" key="3">
    <source>
        <dbReference type="PROSITE" id="PS50004"/>
    </source>
</evidence>
<evidence type="ECO:0000256" key="1">
    <source>
        <dbReference type="ARBA" id="ARBA00022468"/>
    </source>
</evidence>
<feature type="compositionally biased region" description="Low complexity" evidence="2">
    <location>
        <begin position="710"/>
        <end position="721"/>
    </location>
</feature>
<dbReference type="SUPFAM" id="SSF49562">
    <property type="entry name" value="C2 domain (Calcium/lipid-binding domain, CaLB)"/>
    <property type="match status" value="1"/>
</dbReference>
<dbReference type="PANTHER" id="PTHR10194">
    <property type="entry name" value="RAS GTPASE-ACTIVATING PROTEINS"/>
    <property type="match status" value="1"/>
</dbReference>
<comment type="caution">
    <text evidence="5">The sequence shown here is derived from an EMBL/GenBank/DDBJ whole genome shotgun (WGS) entry which is preliminary data.</text>
</comment>
<dbReference type="PROSITE" id="PS50004">
    <property type="entry name" value="C2"/>
    <property type="match status" value="1"/>
</dbReference>
<dbReference type="Pfam" id="PF00616">
    <property type="entry name" value="RasGAP"/>
    <property type="match status" value="1"/>
</dbReference>
<name>A0A9P6C6A2_9AGAR</name>
<dbReference type="InterPro" id="IPR001936">
    <property type="entry name" value="RasGAP_dom"/>
</dbReference>
<dbReference type="InterPro" id="IPR000008">
    <property type="entry name" value="C2_dom"/>
</dbReference>
<dbReference type="Gene3D" id="2.60.40.150">
    <property type="entry name" value="C2 domain"/>
    <property type="match status" value="1"/>
</dbReference>
<dbReference type="InterPro" id="IPR035892">
    <property type="entry name" value="C2_domain_sf"/>
</dbReference>
<dbReference type="Proteomes" id="UP000807342">
    <property type="component" value="Unassembled WGS sequence"/>
</dbReference>
<feature type="compositionally biased region" description="Polar residues" evidence="2">
    <location>
        <begin position="753"/>
        <end position="764"/>
    </location>
</feature>